<accession>A0A9P9IU67</accession>
<evidence type="ECO:0000313" key="2">
    <source>
        <dbReference type="Proteomes" id="UP000700596"/>
    </source>
</evidence>
<dbReference type="SUPFAM" id="SSF53474">
    <property type="entry name" value="alpha/beta-Hydrolases"/>
    <property type="match status" value="1"/>
</dbReference>
<dbReference type="InterPro" id="IPR029058">
    <property type="entry name" value="AB_hydrolase_fold"/>
</dbReference>
<reference evidence="1" key="1">
    <citation type="journal article" date="2021" name="Nat. Commun.">
        <title>Genetic determinants of endophytism in the Arabidopsis root mycobiome.</title>
        <authorList>
            <person name="Mesny F."/>
            <person name="Miyauchi S."/>
            <person name="Thiergart T."/>
            <person name="Pickel B."/>
            <person name="Atanasova L."/>
            <person name="Karlsson M."/>
            <person name="Huettel B."/>
            <person name="Barry K.W."/>
            <person name="Haridas S."/>
            <person name="Chen C."/>
            <person name="Bauer D."/>
            <person name="Andreopoulos W."/>
            <person name="Pangilinan J."/>
            <person name="LaButti K."/>
            <person name="Riley R."/>
            <person name="Lipzen A."/>
            <person name="Clum A."/>
            <person name="Drula E."/>
            <person name="Henrissat B."/>
            <person name="Kohler A."/>
            <person name="Grigoriev I.V."/>
            <person name="Martin F.M."/>
            <person name="Hacquard S."/>
        </authorList>
    </citation>
    <scope>NUCLEOTIDE SEQUENCE</scope>
    <source>
        <strain evidence="1">MPI-CAGE-CH-0243</strain>
    </source>
</reference>
<protein>
    <recommendedName>
        <fullName evidence="3">DUF1749-domain-containing protein</fullName>
    </recommendedName>
</protein>
<dbReference type="OrthoDB" id="10034502at2759"/>
<dbReference type="PANTHER" id="PTHR31591:SF7">
    <property type="entry name" value="DUF1749-DOMAIN-CONTAINING PROTEIN"/>
    <property type="match status" value="1"/>
</dbReference>
<dbReference type="Pfam" id="PF08538">
    <property type="entry name" value="DUF1749"/>
    <property type="match status" value="1"/>
</dbReference>
<evidence type="ECO:0000313" key="1">
    <source>
        <dbReference type="EMBL" id="KAH7132526.1"/>
    </source>
</evidence>
<sequence length="334" mass="36137">MAFPGTVHTYSPRRLIAFEHAPPPSQSSSPSPSTSTSTSSSLNTLLWIGGLSDGLLTVEYPQKISTILPPTWRIAEVHLSSSYKGWGLSSLARDARELGQCVAYFKTLRPGGKVVLMGHSTGCQDVMQYVVGQKGAGEEDRIPIDGGILQGGVSDREAWDSMMAEETPERRALFERTKRTARDLVDAGRGKEVMGREGNIMYEEFNTPVTAYRIDSLLSAGGDDDYFSSDLSDDVLAKTFGRFPPSTPLMFLLGELDPYVPASVSREGLITRWTDAVRKGGGVVDDGNGGVVEGAHHNLNDDPEDAVRDLAERVVRFLRGVESGEVGKGEGARL</sequence>
<dbReference type="InterPro" id="IPR013744">
    <property type="entry name" value="SidJ"/>
</dbReference>
<evidence type="ECO:0008006" key="3">
    <source>
        <dbReference type="Google" id="ProtNLM"/>
    </source>
</evidence>
<organism evidence="1 2">
    <name type="scientific">Dendryphion nanum</name>
    <dbReference type="NCBI Taxonomy" id="256645"/>
    <lineage>
        <taxon>Eukaryota</taxon>
        <taxon>Fungi</taxon>
        <taxon>Dikarya</taxon>
        <taxon>Ascomycota</taxon>
        <taxon>Pezizomycotina</taxon>
        <taxon>Dothideomycetes</taxon>
        <taxon>Pleosporomycetidae</taxon>
        <taxon>Pleosporales</taxon>
        <taxon>Torulaceae</taxon>
        <taxon>Dendryphion</taxon>
    </lineage>
</organism>
<dbReference type="AlphaFoldDB" id="A0A9P9IU67"/>
<comment type="caution">
    <text evidence="1">The sequence shown here is derived from an EMBL/GenBank/DDBJ whole genome shotgun (WGS) entry which is preliminary data.</text>
</comment>
<gene>
    <name evidence="1" type="ORF">B0J11DRAFT_521911</name>
</gene>
<name>A0A9P9IU67_9PLEO</name>
<proteinExistence type="predicted"/>
<dbReference type="Proteomes" id="UP000700596">
    <property type="component" value="Unassembled WGS sequence"/>
</dbReference>
<dbReference type="PANTHER" id="PTHR31591">
    <property type="entry name" value="UPF0613 PROTEIN PB24D3.06C"/>
    <property type="match status" value="1"/>
</dbReference>
<keyword evidence="2" id="KW-1185">Reference proteome</keyword>
<dbReference type="Gene3D" id="3.40.50.1820">
    <property type="entry name" value="alpha/beta hydrolase"/>
    <property type="match status" value="1"/>
</dbReference>
<dbReference type="EMBL" id="JAGMWT010000003">
    <property type="protein sequence ID" value="KAH7132526.1"/>
    <property type="molecule type" value="Genomic_DNA"/>
</dbReference>